<feature type="compositionally biased region" description="Low complexity" evidence="2">
    <location>
        <begin position="272"/>
        <end position="286"/>
    </location>
</feature>
<comment type="similarity">
    <text evidence="1">Belongs to the PPP4R2 family.</text>
</comment>
<accession>A0A286UX03</accession>
<dbReference type="InterPro" id="IPR015267">
    <property type="entry name" value="PPP4R2"/>
</dbReference>
<feature type="compositionally biased region" description="Acidic residues" evidence="2">
    <location>
        <begin position="352"/>
        <end position="365"/>
    </location>
</feature>
<dbReference type="OrthoDB" id="341898at2759"/>
<dbReference type="PANTHER" id="PTHR16487:SF0">
    <property type="entry name" value="PROTEIN PHOSPHATASE 4 REGULATORY SUBUNIT 2-RELATED"/>
    <property type="match status" value="1"/>
</dbReference>
<evidence type="ECO:0000313" key="4">
    <source>
        <dbReference type="Proteomes" id="UP000217199"/>
    </source>
</evidence>
<dbReference type="GO" id="GO:0005737">
    <property type="term" value="C:cytoplasm"/>
    <property type="evidence" value="ECO:0007669"/>
    <property type="project" value="TreeGrafter"/>
</dbReference>
<feature type="region of interest" description="Disordered" evidence="2">
    <location>
        <begin position="229"/>
        <end position="374"/>
    </location>
</feature>
<gene>
    <name evidence="3" type="ORF">PNOK_0105300</name>
</gene>
<evidence type="ECO:0000256" key="1">
    <source>
        <dbReference type="ARBA" id="ARBA00009207"/>
    </source>
</evidence>
<feature type="region of interest" description="Disordered" evidence="2">
    <location>
        <begin position="79"/>
        <end position="123"/>
    </location>
</feature>
<protein>
    <submittedName>
        <fullName evidence="3">Methionine aminopeptidase 1 (1)</fullName>
    </submittedName>
</protein>
<dbReference type="Pfam" id="PF09184">
    <property type="entry name" value="PPP4R2"/>
    <property type="match status" value="1"/>
</dbReference>
<proteinExistence type="inferred from homology"/>
<dbReference type="Proteomes" id="UP000217199">
    <property type="component" value="Unassembled WGS sequence"/>
</dbReference>
<comment type="caution">
    <text evidence="3">The sequence shown here is derived from an EMBL/GenBank/DDBJ whole genome shotgun (WGS) entry which is preliminary data.</text>
</comment>
<feature type="compositionally biased region" description="Low complexity" evidence="2">
    <location>
        <begin position="312"/>
        <end position="325"/>
    </location>
</feature>
<evidence type="ECO:0000256" key="2">
    <source>
        <dbReference type="SAM" id="MobiDB-lite"/>
    </source>
</evidence>
<keyword evidence="4" id="KW-1185">Reference proteome</keyword>
<dbReference type="InParanoid" id="A0A286UX03"/>
<dbReference type="EMBL" id="NBII01000001">
    <property type="protein sequence ID" value="PAV23985.1"/>
    <property type="molecule type" value="Genomic_DNA"/>
</dbReference>
<dbReference type="GO" id="GO:0004177">
    <property type="term" value="F:aminopeptidase activity"/>
    <property type="evidence" value="ECO:0007669"/>
    <property type="project" value="UniProtKB-KW"/>
</dbReference>
<evidence type="ECO:0000313" key="3">
    <source>
        <dbReference type="EMBL" id="PAV23985.1"/>
    </source>
</evidence>
<sequence>MNGAFGSGSDTASSSLQVSEYDLEIEKLANSDFVDADWGELRDMIKRKLDENIKSFMADPPPSSPPVIPDTQSFVQFPSMSTSQQTPSAGETSYSPRTIATTPVKYPPFPRRPVDRNEYKSQGRQKMVLTTEETNTLKENIFRLLHDFEGYPPFTIQRICELTLYPRKHYKYLGKYLRAVERALLITSTIDAFPIIPPEDSESSSALAGSLREVTTPLFSPIPFLHEDARRSHSRSPPMSPLQLATASGASNPNSEPLSLGPSAVALGANPASGGSEGSEVSALGLVDELDDPSPGHLSERPTALTSTTSITSEAGPSSTASSTSPPTPPSGKPMFGGSLGDRFVRATPEGENAESSEPMDETENDADKENVKT</sequence>
<organism evidence="3 4">
    <name type="scientific">Pyrrhoderma noxium</name>
    <dbReference type="NCBI Taxonomy" id="2282107"/>
    <lineage>
        <taxon>Eukaryota</taxon>
        <taxon>Fungi</taxon>
        <taxon>Dikarya</taxon>
        <taxon>Basidiomycota</taxon>
        <taxon>Agaricomycotina</taxon>
        <taxon>Agaricomycetes</taxon>
        <taxon>Hymenochaetales</taxon>
        <taxon>Hymenochaetaceae</taxon>
        <taxon>Pyrrhoderma</taxon>
    </lineage>
</organism>
<dbReference type="PANTHER" id="PTHR16487">
    <property type="entry name" value="PPP4R2-RELATED PROTEIN"/>
    <property type="match status" value="1"/>
</dbReference>
<keyword evidence="3" id="KW-0378">Hydrolase</keyword>
<dbReference type="AlphaFoldDB" id="A0A286UX03"/>
<dbReference type="GO" id="GO:0030289">
    <property type="term" value="C:protein phosphatase 4 complex"/>
    <property type="evidence" value="ECO:0007669"/>
    <property type="project" value="InterPro"/>
</dbReference>
<keyword evidence="3" id="KW-0645">Protease</keyword>
<dbReference type="STRING" id="2282107.A0A286UX03"/>
<feature type="compositionally biased region" description="Polar residues" evidence="2">
    <location>
        <begin position="243"/>
        <end position="257"/>
    </location>
</feature>
<name>A0A286UX03_9AGAM</name>
<dbReference type="GO" id="GO:0005634">
    <property type="term" value="C:nucleus"/>
    <property type="evidence" value="ECO:0007669"/>
    <property type="project" value="TreeGrafter"/>
</dbReference>
<feature type="compositionally biased region" description="Polar residues" evidence="2">
    <location>
        <begin position="79"/>
        <end position="101"/>
    </location>
</feature>
<keyword evidence="3" id="KW-0031">Aminopeptidase</keyword>
<feature type="compositionally biased region" description="Basic and acidic residues" evidence="2">
    <location>
        <begin position="112"/>
        <end position="121"/>
    </location>
</feature>
<reference evidence="3 4" key="1">
    <citation type="journal article" date="2017" name="Mol. Ecol.">
        <title>Comparative and population genomic landscape of Phellinus noxius: A hypervariable fungus causing root rot in trees.</title>
        <authorList>
            <person name="Chung C.L."/>
            <person name="Lee T.J."/>
            <person name="Akiba M."/>
            <person name="Lee H.H."/>
            <person name="Kuo T.H."/>
            <person name="Liu D."/>
            <person name="Ke H.M."/>
            <person name="Yokoi T."/>
            <person name="Roa M.B."/>
            <person name="Lu M.J."/>
            <person name="Chang Y.Y."/>
            <person name="Ann P.J."/>
            <person name="Tsai J.N."/>
            <person name="Chen C.Y."/>
            <person name="Tzean S.S."/>
            <person name="Ota Y."/>
            <person name="Hattori T."/>
            <person name="Sahashi N."/>
            <person name="Liou R.F."/>
            <person name="Kikuchi T."/>
            <person name="Tsai I.J."/>
        </authorList>
    </citation>
    <scope>NUCLEOTIDE SEQUENCE [LARGE SCALE GENOMIC DNA]</scope>
    <source>
        <strain evidence="3 4">FFPRI411160</strain>
    </source>
</reference>
<dbReference type="GO" id="GO:0019888">
    <property type="term" value="F:protein phosphatase regulator activity"/>
    <property type="evidence" value="ECO:0007669"/>
    <property type="project" value="InterPro"/>
</dbReference>